<protein>
    <submittedName>
        <fullName evidence="1">ATPase</fullName>
    </submittedName>
</protein>
<dbReference type="Pfam" id="PF13589">
    <property type="entry name" value="HATPase_c_3"/>
    <property type="match status" value="1"/>
</dbReference>
<reference evidence="1 2" key="1">
    <citation type="submission" date="2019-07" db="EMBL/GenBank/DDBJ databases">
        <title>Whole genome shotgun sequence of Cyclobacterium qasimii NBRC 106168.</title>
        <authorList>
            <person name="Hosoyama A."/>
            <person name="Uohara A."/>
            <person name="Ohji S."/>
            <person name="Ichikawa N."/>
        </authorList>
    </citation>
    <scope>NUCLEOTIDE SEQUENCE [LARGE SCALE GENOMIC DNA]</scope>
    <source>
        <strain evidence="1 2">NBRC 106168</strain>
    </source>
</reference>
<evidence type="ECO:0000313" key="1">
    <source>
        <dbReference type="EMBL" id="GEO19651.1"/>
    </source>
</evidence>
<comment type="caution">
    <text evidence="1">The sequence shown here is derived from an EMBL/GenBank/DDBJ whole genome shotgun (WGS) entry which is preliminary data.</text>
</comment>
<organism evidence="1 2">
    <name type="scientific">Cyclobacterium qasimii</name>
    <dbReference type="NCBI Taxonomy" id="1350429"/>
    <lineage>
        <taxon>Bacteria</taxon>
        <taxon>Pseudomonadati</taxon>
        <taxon>Bacteroidota</taxon>
        <taxon>Cytophagia</taxon>
        <taxon>Cytophagales</taxon>
        <taxon>Cyclobacteriaceae</taxon>
        <taxon>Cyclobacterium</taxon>
    </lineage>
</organism>
<sequence length="491" mass="56737">MSTHEKYKDVRKREASPLAASLVESLRDLGYTPETAVADIIDNAIFAGAKKVWIQFEWDGLHSRITFMDDGAGMDEEALAQAMRPGSQNPTEKRAPNDLGRFGLGLKTASFSQCRVFTVLSKTQSDPITTWRWDLDYVVSEEGGWNILEIADDEDIATVNDIGTGTMIVWEHLDRIVGTKTSPNTEDDFLRVGEKVKRHLELVFHRYLEKSKLKITFNGNPVKAWDPFLRGESATQPLPEETFEEGQVEVKPYILPHRSKLGEEKWMDVESRGGWDALQGFYIYRNERLLLAADWLGFTRKKSHYKLARIMINLPNHLDQDWQIDIKKSRARPPVWMRQNLKALATATMVQAEQVFRHRGKEVQRSLPEDFSFVWQEMVKYNRYYFRVNQEHPAIAAQMAKFPGKQKELKRLLRILEETVPGPAIIARENEYPDSMVHPFKETPSEELTALMMELFTGWRTEGHSDETIKKRLLMTEPFSDYPELIETLEL</sequence>
<proteinExistence type="predicted"/>
<dbReference type="InterPro" id="IPR036890">
    <property type="entry name" value="HATPase_C_sf"/>
</dbReference>
<gene>
    <name evidence="1" type="ORF">CQA01_01850</name>
</gene>
<evidence type="ECO:0000313" key="2">
    <source>
        <dbReference type="Proteomes" id="UP000321301"/>
    </source>
</evidence>
<dbReference type="Gene3D" id="3.30.565.10">
    <property type="entry name" value="Histidine kinase-like ATPase, C-terminal domain"/>
    <property type="match status" value="1"/>
</dbReference>
<dbReference type="Proteomes" id="UP000321301">
    <property type="component" value="Unassembled WGS sequence"/>
</dbReference>
<name>A0A512C628_9BACT</name>
<dbReference type="AlphaFoldDB" id="A0A512C628"/>
<dbReference type="EMBL" id="BJYV01000001">
    <property type="protein sequence ID" value="GEO19651.1"/>
    <property type="molecule type" value="Genomic_DNA"/>
</dbReference>
<dbReference type="RefSeq" id="WP_020889255.1">
    <property type="nucleotide sequence ID" value="NZ_BJYV01000001.1"/>
</dbReference>
<accession>A0A512C628</accession>
<dbReference type="SUPFAM" id="SSF55874">
    <property type="entry name" value="ATPase domain of HSP90 chaperone/DNA topoisomerase II/histidine kinase"/>
    <property type="match status" value="1"/>
</dbReference>
<keyword evidence="2" id="KW-1185">Reference proteome</keyword>